<keyword evidence="15" id="KW-1185">Reference proteome</keyword>
<dbReference type="AlphaFoldDB" id="A0A8L8KMH6"/>
<evidence type="ECO:0000256" key="7">
    <source>
        <dbReference type="ARBA" id="ARBA00022958"/>
    </source>
</evidence>
<evidence type="ECO:0000256" key="3">
    <source>
        <dbReference type="ARBA" id="ARBA00022448"/>
    </source>
</evidence>
<evidence type="ECO:0000256" key="11">
    <source>
        <dbReference type="ARBA" id="ARBA00023303"/>
    </source>
</evidence>
<dbReference type="Pfam" id="PF07885">
    <property type="entry name" value="Ion_trans_2"/>
    <property type="match status" value="1"/>
</dbReference>
<dbReference type="Gene3D" id="1.10.287.70">
    <property type="match status" value="1"/>
</dbReference>
<evidence type="ECO:0000313" key="15">
    <source>
        <dbReference type="Proteomes" id="UP000050761"/>
    </source>
</evidence>
<keyword evidence="11" id="KW-0407">Ion channel</keyword>
<comment type="similarity">
    <text evidence="2">Belongs to the two pore domain potassium channel (TC 1.A.1.8) family.</text>
</comment>
<dbReference type="WBParaSite" id="HPBE_0001687201-mRNA-1">
    <property type="protein sequence ID" value="HPBE_0001687201-mRNA-1"/>
    <property type="gene ID" value="HPBE_0001687201"/>
</dbReference>
<dbReference type="GO" id="GO:0022841">
    <property type="term" value="F:potassium ion leak channel activity"/>
    <property type="evidence" value="ECO:0007669"/>
    <property type="project" value="TreeGrafter"/>
</dbReference>
<reference evidence="16" key="1">
    <citation type="submission" date="2019-09" db="UniProtKB">
        <authorList>
            <consortium name="WormBaseParasite"/>
        </authorList>
    </citation>
    <scope>IDENTIFICATION</scope>
</reference>
<evidence type="ECO:0000256" key="13">
    <source>
        <dbReference type="SAM" id="Phobius"/>
    </source>
</evidence>
<protein>
    <submittedName>
        <fullName evidence="16">Ion_trans_2 domain-containing protein</fullName>
    </submittedName>
</protein>
<evidence type="ECO:0000256" key="6">
    <source>
        <dbReference type="ARBA" id="ARBA00022826"/>
    </source>
</evidence>
<dbReference type="SUPFAM" id="SSF81324">
    <property type="entry name" value="Voltage-gated potassium channels"/>
    <property type="match status" value="1"/>
</dbReference>
<dbReference type="InterPro" id="IPR013099">
    <property type="entry name" value="K_chnl_dom"/>
</dbReference>
<evidence type="ECO:0000256" key="9">
    <source>
        <dbReference type="ARBA" id="ARBA00023065"/>
    </source>
</evidence>
<dbReference type="InterPro" id="IPR003280">
    <property type="entry name" value="2pore_dom_K_chnl"/>
</dbReference>
<dbReference type="GO" id="GO:0005886">
    <property type="term" value="C:plasma membrane"/>
    <property type="evidence" value="ECO:0007669"/>
    <property type="project" value="TreeGrafter"/>
</dbReference>
<evidence type="ECO:0000256" key="12">
    <source>
        <dbReference type="SAM" id="MobiDB-lite"/>
    </source>
</evidence>
<proteinExistence type="inferred from homology"/>
<keyword evidence="3" id="KW-0813">Transport</keyword>
<keyword evidence="10 13" id="KW-0472">Membrane</keyword>
<keyword evidence="8 13" id="KW-1133">Transmembrane helix</keyword>
<evidence type="ECO:0000259" key="14">
    <source>
        <dbReference type="Pfam" id="PF07885"/>
    </source>
</evidence>
<dbReference type="InterPro" id="IPR003092">
    <property type="entry name" value="2pore_dom_K_chnl_TASK"/>
</dbReference>
<evidence type="ECO:0000256" key="2">
    <source>
        <dbReference type="ARBA" id="ARBA00006666"/>
    </source>
</evidence>
<feature type="domain" description="Potassium channel" evidence="14">
    <location>
        <begin position="161"/>
        <end position="199"/>
    </location>
</feature>
<evidence type="ECO:0000256" key="10">
    <source>
        <dbReference type="ARBA" id="ARBA00023136"/>
    </source>
</evidence>
<evidence type="ECO:0000256" key="8">
    <source>
        <dbReference type="ARBA" id="ARBA00022989"/>
    </source>
</evidence>
<keyword evidence="7" id="KW-0630">Potassium</keyword>
<feature type="region of interest" description="Disordered" evidence="12">
    <location>
        <begin position="332"/>
        <end position="352"/>
    </location>
</feature>
<dbReference type="PANTHER" id="PTHR11003:SF98">
    <property type="entry name" value="POTASSIUM CHANNEL DOMAIN-CONTAINING PROTEIN"/>
    <property type="match status" value="1"/>
</dbReference>
<evidence type="ECO:0000256" key="5">
    <source>
        <dbReference type="ARBA" id="ARBA00022692"/>
    </source>
</evidence>
<sequence length="352" mass="39564">LSGKEEQNTIVSFQYAKRILPHVGLVLLLFAYLLVGATIFHAIEGPNELAQRDNELRTIFGLRDDFQDHIWNITQDIDNRISREAFNSINQEYFEQLVKNIFISYRNQFINENHLTNSTKGEGLLWTYPNSIFFATTVITTIDCVDDTIMQSSMYLQHINGYGNLVPTTTSGRVACIIFALFGIPLLLVTIADIGKFLSEFLSFLYKSYRAFKRKHHTAAAACGCTANGYDSNADVEEIDLDRSKQVYDASGNPMSFKGAVKLTMQKPEAKRDSRKAGLGLSEVSEASKKKAPAVVCDPQPRVAVTQRKNVVKEEQSDNRYMLKASANFCGERRAADDESDESCRSVTHRRA</sequence>
<keyword evidence="6" id="KW-0631">Potassium channel</keyword>
<keyword evidence="4" id="KW-0633">Potassium transport</keyword>
<dbReference type="GO" id="GO:0030322">
    <property type="term" value="P:stabilization of membrane potential"/>
    <property type="evidence" value="ECO:0007669"/>
    <property type="project" value="TreeGrafter"/>
</dbReference>
<dbReference type="PRINTS" id="PR01095">
    <property type="entry name" value="TASKCHANNEL"/>
</dbReference>
<accession>A0A8L8KMH6</accession>
<name>A0A8L8KMH6_HELPZ</name>
<keyword evidence="5 13" id="KW-0812">Transmembrane</keyword>
<organism evidence="15 16">
    <name type="scientific">Heligmosomoides polygyrus</name>
    <name type="common">Parasitic roundworm</name>
    <dbReference type="NCBI Taxonomy" id="6339"/>
    <lineage>
        <taxon>Eukaryota</taxon>
        <taxon>Metazoa</taxon>
        <taxon>Ecdysozoa</taxon>
        <taxon>Nematoda</taxon>
        <taxon>Chromadorea</taxon>
        <taxon>Rhabditida</taxon>
        <taxon>Rhabditina</taxon>
        <taxon>Rhabditomorpha</taxon>
        <taxon>Strongyloidea</taxon>
        <taxon>Heligmosomidae</taxon>
        <taxon>Heligmosomoides</taxon>
    </lineage>
</organism>
<keyword evidence="9" id="KW-0406">Ion transport</keyword>
<dbReference type="GO" id="GO:0015271">
    <property type="term" value="F:outward rectifier potassium channel activity"/>
    <property type="evidence" value="ECO:0007669"/>
    <property type="project" value="TreeGrafter"/>
</dbReference>
<feature type="transmembrane region" description="Helical" evidence="13">
    <location>
        <begin position="20"/>
        <end position="43"/>
    </location>
</feature>
<feature type="transmembrane region" description="Helical" evidence="13">
    <location>
        <begin position="177"/>
        <end position="206"/>
    </location>
</feature>
<evidence type="ECO:0000256" key="4">
    <source>
        <dbReference type="ARBA" id="ARBA00022538"/>
    </source>
</evidence>
<evidence type="ECO:0000313" key="16">
    <source>
        <dbReference type="WBParaSite" id="HPBE_0001687201-mRNA-1"/>
    </source>
</evidence>
<dbReference type="Proteomes" id="UP000050761">
    <property type="component" value="Unassembled WGS sequence"/>
</dbReference>
<evidence type="ECO:0000256" key="1">
    <source>
        <dbReference type="ARBA" id="ARBA00004141"/>
    </source>
</evidence>
<comment type="subcellular location">
    <subcellularLocation>
        <location evidence="1">Membrane</location>
        <topology evidence="1">Multi-pass membrane protein</topology>
    </subcellularLocation>
</comment>
<dbReference type="PANTHER" id="PTHR11003">
    <property type="entry name" value="POTASSIUM CHANNEL, SUBFAMILY K"/>
    <property type="match status" value="1"/>
</dbReference>